<evidence type="ECO:0000259" key="6">
    <source>
        <dbReference type="PROSITE" id="PS51379"/>
    </source>
</evidence>
<dbReference type="InterPro" id="IPR000415">
    <property type="entry name" value="Nitroreductase-like"/>
</dbReference>
<dbReference type="GO" id="GO:0051536">
    <property type="term" value="F:iron-sulfur cluster binding"/>
    <property type="evidence" value="ECO:0007669"/>
    <property type="project" value="UniProtKB-KW"/>
</dbReference>
<keyword evidence="5" id="KW-0411">Iron-sulfur</keyword>
<comment type="similarity">
    <text evidence="1">Belongs to the nitroreductase family.</text>
</comment>
<dbReference type="GO" id="GO:0046872">
    <property type="term" value="F:metal ion binding"/>
    <property type="evidence" value="ECO:0007669"/>
    <property type="project" value="UniProtKB-KW"/>
</dbReference>
<proteinExistence type="inferred from homology"/>
<dbReference type="Proteomes" id="UP000265882">
    <property type="component" value="Unassembled WGS sequence"/>
</dbReference>
<evidence type="ECO:0000256" key="3">
    <source>
        <dbReference type="ARBA" id="ARBA00023002"/>
    </source>
</evidence>
<reference evidence="7 8" key="1">
    <citation type="journal article" date="2017" name="ISME J.">
        <title>Energy and carbon metabolisms in a deep terrestrial subsurface fluid microbial community.</title>
        <authorList>
            <person name="Momper L."/>
            <person name="Jungbluth S.P."/>
            <person name="Lee M.D."/>
            <person name="Amend J.P."/>
        </authorList>
    </citation>
    <scope>NUCLEOTIDE SEQUENCE [LARGE SCALE GENOMIC DNA]</scope>
    <source>
        <strain evidence="7">SURF_5</strain>
    </source>
</reference>
<evidence type="ECO:0000313" key="7">
    <source>
        <dbReference type="EMBL" id="RJP15302.1"/>
    </source>
</evidence>
<protein>
    <recommendedName>
        <fullName evidence="6">4Fe-4S ferredoxin-type domain-containing protein</fullName>
    </recommendedName>
</protein>
<keyword evidence="2" id="KW-0479">Metal-binding</keyword>
<dbReference type="Pfam" id="PF00037">
    <property type="entry name" value="Fer4"/>
    <property type="match status" value="1"/>
</dbReference>
<feature type="domain" description="4Fe-4S ferredoxin-type" evidence="6">
    <location>
        <begin position="15"/>
        <end position="44"/>
    </location>
</feature>
<dbReference type="GO" id="GO:0016491">
    <property type="term" value="F:oxidoreductase activity"/>
    <property type="evidence" value="ECO:0007669"/>
    <property type="project" value="UniProtKB-KW"/>
</dbReference>
<dbReference type="PANTHER" id="PTHR43673">
    <property type="entry name" value="NAD(P)H NITROREDUCTASE YDGI-RELATED"/>
    <property type="match status" value="1"/>
</dbReference>
<dbReference type="Pfam" id="PF00881">
    <property type="entry name" value="Nitroreductase"/>
    <property type="match status" value="1"/>
</dbReference>
<name>A0A3A4N7D6_ABYX5</name>
<dbReference type="SUPFAM" id="SSF54862">
    <property type="entry name" value="4Fe-4S ferredoxins"/>
    <property type="match status" value="1"/>
</dbReference>
<evidence type="ECO:0000256" key="4">
    <source>
        <dbReference type="ARBA" id="ARBA00023004"/>
    </source>
</evidence>
<dbReference type="PROSITE" id="PS51379">
    <property type="entry name" value="4FE4S_FER_2"/>
    <property type="match status" value="2"/>
</dbReference>
<evidence type="ECO:0000313" key="8">
    <source>
        <dbReference type="Proteomes" id="UP000265882"/>
    </source>
</evidence>
<keyword evidence="3" id="KW-0560">Oxidoreductase</keyword>
<dbReference type="CDD" id="cd02143">
    <property type="entry name" value="nitroreductase_FeS-like"/>
    <property type="match status" value="1"/>
</dbReference>
<accession>A0A3A4N7D6</accession>
<keyword evidence="4" id="KW-0408">Iron</keyword>
<sequence length="301" mass="33378">MTVDAQIKGGLSKMSWVSIDKEKCTECGICAVRCPLCFVQQNGATVAFASENNCSLCGHCVALCPGEAIVHRKMNMSNFPEGGGATFETETFIRFIRERRSHRHFKDKAIPGGVLEQLVDVCRYAPTGGNEQTVEVIVVLDPKRRQTLSDLTVDFFIEMGGAAEKILEDPSSEAGETMIAPESLQILAHYKNRLSMARAAGYDPILYKAPAVFIFHSPTYTRTPKDNCVIASTTMALTARTMGLESTYIGLLEMASKAYQPLAEELKLPPRHEVYSVVIMGYPRLKFLKAVDRKSLKVRWE</sequence>
<dbReference type="SUPFAM" id="SSF55469">
    <property type="entry name" value="FMN-dependent nitroreductase-like"/>
    <property type="match status" value="1"/>
</dbReference>
<dbReference type="PROSITE" id="PS00198">
    <property type="entry name" value="4FE4S_FER_1"/>
    <property type="match status" value="2"/>
</dbReference>
<dbReference type="EMBL" id="QZKU01000136">
    <property type="protein sequence ID" value="RJP15302.1"/>
    <property type="molecule type" value="Genomic_DNA"/>
</dbReference>
<feature type="domain" description="4Fe-4S ferredoxin-type" evidence="6">
    <location>
        <begin position="45"/>
        <end position="74"/>
    </location>
</feature>
<comment type="caution">
    <text evidence="7">The sequence shown here is derived from an EMBL/GenBank/DDBJ whole genome shotgun (WGS) entry which is preliminary data.</text>
</comment>
<organism evidence="7 8">
    <name type="scientific">Abyssobacteria bacterium (strain SURF_5)</name>
    <dbReference type="NCBI Taxonomy" id="2093360"/>
    <lineage>
        <taxon>Bacteria</taxon>
        <taxon>Pseudomonadati</taxon>
        <taxon>Candidatus Hydrogenedentota</taxon>
        <taxon>Candidatus Abyssobacteria</taxon>
    </lineage>
</organism>
<evidence type="ECO:0000256" key="5">
    <source>
        <dbReference type="ARBA" id="ARBA00023014"/>
    </source>
</evidence>
<evidence type="ECO:0000256" key="2">
    <source>
        <dbReference type="ARBA" id="ARBA00022723"/>
    </source>
</evidence>
<dbReference type="InterPro" id="IPR029479">
    <property type="entry name" value="Nitroreductase"/>
</dbReference>
<dbReference type="InterPro" id="IPR017896">
    <property type="entry name" value="4Fe4S_Fe-S-bd"/>
</dbReference>
<dbReference type="Gene3D" id="3.30.70.20">
    <property type="match status" value="1"/>
</dbReference>
<dbReference type="AlphaFoldDB" id="A0A3A4N7D6"/>
<dbReference type="InterPro" id="IPR017900">
    <property type="entry name" value="4Fe4S_Fe_S_CS"/>
</dbReference>
<evidence type="ECO:0000256" key="1">
    <source>
        <dbReference type="ARBA" id="ARBA00007118"/>
    </source>
</evidence>
<dbReference type="PANTHER" id="PTHR43673:SF10">
    <property type="entry name" value="NADH DEHYDROGENASE_NAD(P)H NITROREDUCTASE XCC3605-RELATED"/>
    <property type="match status" value="1"/>
</dbReference>
<dbReference type="Gene3D" id="3.40.109.10">
    <property type="entry name" value="NADH Oxidase"/>
    <property type="match status" value="1"/>
</dbReference>
<gene>
    <name evidence="7" type="ORF">C4520_20365</name>
</gene>